<evidence type="ECO:0000259" key="3">
    <source>
        <dbReference type="Pfam" id="PF13649"/>
    </source>
</evidence>
<keyword evidence="5" id="KW-1185">Reference proteome</keyword>
<dbReference type="InterPro" id="IPR041698">
    <property type="entry name" value="Methyltransf_25"/>
</dbReference>
<organism evidence="4 5">
    <name type="scientific">Mesobacillus campisalis</name>
    <dbReference type="NCBI Taxonomy" id="1408103"/>
    <lineage>
        <taxon>Bacteria</taxon>
        <taxon>Bacillati</taxon>
        <taxon>Bacillota</taxon>
        <taxon>Bacilli</taxon>
        <taxon>Bacillales</taxon>
        <taxon>Bacillaceae</taxon>
        <taxon>Mesobacillus</taxon>
    </lineage>
</organism>
<evidence type="ECO:0000256" key="1">
    <source>
        <dbReference type="ARBA" id="ARBA00022603"/>
    </source>
</evidence>
<proteinExistence type="predicted"/>
<dbReference type="InterPro" id="IPR029063">
    <property type="entry name" value="SAM-dependent_MTases_sf"/>
</dbReference>
<gene>
    <name evidence="4" type="ORF">WQ57_24650</name>
</gene>
<dbReference type="Pfam" id="PF13649">
    <property type="entry name" value="Methyltransf_25"/>
    <property type="match status" value="1"/>
</dbReference>
<protein>
    <submittedName>
        <fullName evidence="4">Methyltransferase</fullName>
    </submittedName>
</protein>
<dbReference type="CDD" id="cd02440">
    <property type="entry name" value="AdoMet_MTases"/>
    <property type="match status" value="1"/>
</dbReference>
<dbReference type="GO" id="GO:0008168">
    <property type="term" value="F:methyltransferase activity"/>
    <property type="evidence" value="ECO:0007669"/>
    <property type="project" value="UniProtKB-KW"/>
</dbReference>
<dbReference type="PANTHER" id="PTHR43861">
    <property type="entry name" value="TRANS-ACONITATE 2-METHYLTRANSFERASE-RELATED"/>
    <property type="match status" value="1"/>
</dbReference>
<feature type="domain" description="Methyltransferase" evidence="3">
    <location>
        <begin position="41"/>
        <end position="135"/>
    </location>
</feature>
<keyword evidence="1 4" id="KW-0489">Methyltransferase</keyword>
<dbReference type="SUPFAM" id="SSF53335">
    <property type="entry name" value="S-adenosyl-L-methionine-dependent methyltransferases"/>
    <property type="match status" value="1"/>
</dbReference>
<dbReference type="Gene3D" id="2.20.25.110">
    <property type="entry name" value="S-adenosyl-L-methionine-dependent methyltransferases"/>
    <property type="match status" value="1"/>
</dbReference>
<dbReference type="GO" id="GO:0032259">
    <property type="term" value="P:methylation"/>
    <property type="evidence" value="ECO:0007669"/>
    <property type="project" value="UniProtKB-KW"/>
</dbReference>
<evidence type="ECO:0000313" key="4">
    <source>
        <dbReference type="EMBL" id="KKK33130.1"/>
    </source>
</evidence>
<dbReference type="OrthoDB" id="9811589at2"/>
<dbReference type="Proteomes" id="UP000034166">
    <property type="component" value="Unassembled WGS sequence"/>
</dbReference>
<sequence>MSYQEFAYLYDTLMEDVPYDRWVDWVSSLHSRYGGGEKKLLDLACGTGELSVRLSHAGFNVTGVDLSEDMLAVAQAKAAEAGLDIPFFHQDMTQLDSLGEYDVIGIFCDSLNYLPRSEDVAKAFAGVNAHLKKEGLFLFDVHSIHKMDHVFAGSPFTYIDEEVSYIWNCFPGEHPHSVEHELTFFVLDDETGQYDRVDESHFQRTFKISEYKKMLHESGFELLGITADFKQAEPGPEAERILFAARKKA</sequence>
<dbReference type="PATRIC" id="fig|1408103.3.peg.5322"/>
<comment type="caution">
    <text evidence="4">The sequence shown here is derived from an EMBL/GenBank/DDBJ whole genome shotgun (WGS) entry which is preliminary data.</text>
</comment>
<dbReference type="AlphaFoldDB" id="A0A0M2SKL8"/>
<evidence type="ECO:0000313" key="5">
    <source>
        <dbReference type="Proteomes" id="UP000034166"/>
    </source>
</evidence>
<name>A0A0M2SKL8_9BACI</name>
<accession>A0A0M2SKL8</accession>
<reference evidence="4 5" key="1">
    <citation type="submission" date="2015-04" db="EMBL/GenBank/DDBJ databases">
        <title>Taxonomic description and genome sequence of Bacillus campisalis sp. nov., a novel member of the genus Bacillus isolated from solar saltern.</title>
        <authorList>
            <person name="Mathan Kumar R."/>
            <person name="Kaur G."/>
            <person name="Kumar A."/>
            <person name="Singh N.K."/>
            <person name="Kaur N."/>
            <person name="Kumar N."/>
            <person name="Mayilraj S."/>
        </authorList>
    </citation>
    <scope>NUCLEOTIDE SEQUENCE [LARGE SCALE GENOMIC DNA]</scope>
    <source>
        <strain evidence="4 5">SA2-6</strain>
    </source>
</reference>
<dbReference type="Gene3D" id="3.40.50.150">
    <property type="entry name" value="Vaccinia Virus protein VP39"/>
    <property type="match status" value="1"/>
</dbReference>
<keyword evidence="2 4" id="KW-0808">Transferase</keyword>
<dbReference type="EMBL" id="LAYY01000101">
    <property type="protein sequence ID" value="KKK33130.1"/>
    <property type="molecule type" value="Genomic_DNA"/>
</dbReference>
<evidence type="ECO:0000256" key="2">
    <source>
        <dbReference type="ARBA" id="ARBA00022679"/>
    </source>
</evidence>
<dbReference type="PANTHER" id="PTHR43861:SF1">
    <property type="entry name" value="TRANS-ACONITATE 2-METHYLTRANSFERASE"/>
    <property type="match status" value="1"/>
</dbReference>
<dbReference type="RefSeq" id="WP_046526279.1">
    <property type="nucleotide sequence ID" value="NZ_LAYY01000101.1"/>
</dbReference>